<comment type="subcellular location">
    <subcellularLocation>
        <location evidence="1">Cell membrane</location>
        <topology evidence="1">Multi-pass membrane protein</topology>
    </subcellularLocation>
</comment>
<dbReference type="SUPFAM" id="SSF81653">
    <property type="entry name" value="Calcium ATPase, transduction domain A"/>
    <property type="match status" value="1"/>
</dbReference>
<dbReference type="EMBL" id="BLKY01000001">
    <property type="protein sequence ID" value="GFG87690.1"/>
    <property type="molecule type" value="Genomic_DNA"/>
</dbReference>
<proteinExistence type="predicted"/>
<dbReference type="GO" id="GO:0005524">
    <property type="term" value="F:ATP binding"/>
    <property type="evidence" value="ECO:0007669"/>
    <property type="project" value="InterPro"/>
</dbReference>
<dbReference type="SUPFAM" id="SSF56784">
    <property type="entry name" value="HAD-like"/>
    <property type="match status" value="1"/>
</dbReference>
<dbReference type="InterPro" id="IPR023298">
    <property type="entry name" value="ATPase_P-typ_TM_dom_sf"/>
</dbReference>
<dbReference type="SUPFAM" id="SSF81665">
    <property type="entry name" value="Calcium ATPase, transmembrane domain M"/>
    <property type="match status" value="1"/>
</dbReference>
<dbReference type="GO" id="GO:0016887">
    <property type="term" value="F:ATP hydrolysis activity"/>
    <property type="evidence" value="ECO:0007669"/>
    <property type="project" value="InterPro"/>
</dbReference>
<evidence type="ECO:0000256" key="9">
    <source>
        <dbReference type="ARBA" id="ARBA00049360"/>
    </source>
</evidence>
<dbReference type="InterPro" id="IPR023214">
    <property type="entry name" value="HAD_sf"/>
</dbReference>
<organism evidence="13 14">
    <name type="scientific">Mycolicibacter algericus</name>
    <name type="common">Mycobacterium algericum</name>
    <dbReference type="NCBI Taxonomy" id="1288388"/>
    <lineage>
        <taxon>Bacteria</taxon>
        <taxon>Bacillati</taxon>
        <taxon>Actinomycetota</taxon>
        <taxon>Actinomycetes</taxon>
        <taxon>Mycobacteriales</taxon>
        <taxon>Mycobacteriaceae</taxon>
        <taxon>Mycolicibacter</taxon>
    </lineage>
</organism>
<dbReference type="RefSeq" id="WP_205277447.1">
    <property type="nucleotide sequence ID" value="NZ_BLKY01000001.1"/>
</dbReference>
<dbReference type="Gene3D" id="2.70.150.10">
    <property type="entry name" value="Calcium-transporting ATPase, cytoplasmic transduction domain A"/>
    <property type="match status" value="1"/>
</dbReference>
<evidence type="ECO:0000256" key="1">
    <source>
        <dbReference type="ARBA" id="ARBA00004651"/>
    </source>
</evidence>
<keyword evidence="7" id="KW-1133">Transmembrane helix</keyword>
<keyword evidence="8" id="KW-0472">Membrane</keyword>
<dbReference type="GO" id="GO:0046872">
    <property type="term" value="F:metal ion binding"/>
    <property type="evidence" value="ECO:0007669"/>
    <property type="project" value="UniProtKB-KW"/>
</dbReference>
<keyword evidence="3" id="KW-0812">Transmembrane</keyword>
<comment type="caution">
    <text evidence="13">The sequence shown here is derived from an EMBL/GenBank/DDBJ whole genome shotgun (WGS) entry which is preliminary data.</text>
</comment>
<evidence type="ECO:0000313" key="13">
    <source>
        <dbReference type="EMBL" id="GFG87690.1"/>
    </source>
</evidence>
<evidence type="ECO:0000313" key="14">
    <source>
        <dbReference type="Proteomes" id="UP000465305"/>
    </source>
</evidence>
<keyword evidence="6" id="KW-1278">Translocase</keyword>
<dbReference type="InterPro" id="IPR001757">
    <property type="entry name" value="P_typ_ATPase"/>
</dbReference>
<evidence type="ECO:0000259" key="12">
    <source>
        <dbReference type="Pfam" id="PF00689"/>
    </source>
</evidence>
<evidence type="ECO:0000256" key="7">
    <source>
        <dbReference type="ARBA" id="ARBA00022989"/>
    </source>
</evidence>
<evidence type="ECO:0000256" key="2">
    <source>
        <dbReference type="ARBA" id="ARBA00022475"/>
    </source>
</evidence>
<dbReference type="InterPro" id="IPR006068">
    <property type="entry name" value="ATPase_P-typ_cation-transptr_C"/>
</dbReference>
<comment type="catalytic activity">
    <reaction evidence="9">
        <text>ATP + H2O = ADP + phosphate + H(+)</text>
        <dbReference type="Rhea" id="RHEA:13065"/>
        <dbReference type="ChEBI" id="CHEBI:15377"/>
        <dbReference type="ChEBI" id="CHEBI:15378"/>
        <dbReference type="ChEBI" id="CHEBI:30616"/>
        <dbReference type="ChEBI" id="CHEBI:43474"/>
        <dbReference type="ChEBI" id="CHEBI:456216"/>
    </reaction>
</comment>
<accession>A0A7I9YG88</accession>
<dbReference type="InterPro" id="IPR023299">
    <property type="entry name" value="ATPase_P-typ_cyto_dom_N"/>
</dbReference>
<feature type="domain" description="P-type ATPase A" evidence="11">
    <location>
        <begin position="744"/>
        <end position="851"/>
    </location>
</feature>
<keyword evidence="5" id="KW-0460">Magnesium</keyword>
<sequence>MDLGRAVRHSLPLRAANFGVQLTSALVDASVQTATGIAGAALPSGDNGWALSRRCFRGEGRAWVEVRGLNGPAGDELATAVLSAARALPGVTSVRLNHPLSRLVVGLDPDAGGGGVSLRELCRVVSDTEAQHRRVHAAVPASPLLRRASLNRRPTRRGRPPATLPGDGMTQALRALTLGANVAGLGMATVGRLLRLPVLPLGLEAGVVVVDYQPRLRRLLEDSIGKQATDALLSLAGAGVHTLNQAPTALAVDLSVEAMRAGEERAAERAWRRREPELADYADHPPVLIPPRPVPRPPGPVERHLSRSALMQAIGAGVIGAATGSPDLAGTAAAVAAPKGTRAARESFAATFGRGLANQHGAVVLRPSSLRELDRVDTVVIDPRVLCGKTLRVMQVRGADDDELRAVWAQAQARLDDAGLEPGWHRIGQRPGVQASFQPALLPLAAAVVTEARHADVEVVTVEAEALGELRPVFDDIRPLDGAAVDEALTAAVTAYQADGHDVAVLSTAAVGALAAADVALGVLPGQAGAPPWCADVLLSDLGAAWRVLHALPAARSASRRGVEIATGASTLGALLMLPGVRGQGPGPVTTGAAAGALSGYWLARRAVDAPMPRPAAVHEWHAMSVDQVRAMLPPPEPEIPAGDQHAPAAAAALAAVDLARRGAQRSAPPRMIWQFAQAVRSELSDPITPVLALGAAASAVLGSPVDAVLVGSVLGGNAMLAAAQRLVAERRLNVLLNEQVPPARRLLPDGGYCEVPAEELRLGDVIEVRAHEVVPADGRLIDADDLEVDESSLTGESLSVVKQVEATPGADLAERECMIYAGTTVITGTALALVTAVGADTYSRRAADLVAGEQSAVGLQHQLSLLTSKAWRISLAGGTLVTGLGVLRRIGLRQSVASGIAIAVAAIPEGLPLVATLAQQASARRLTKSGVLVRVPRSVEALGRVDVVCFDKTGTLSQNRLRVTQLTPASGYSTDEVLAFAAQAAPATNGRQVHATDAAIIEAATAAGVVDPDRGEVAHLPFRSGRSYSATIVGAELAVKGAPEVVGPACGGDPAIRKTVLGMAGEGLRVIAVARRELSAAQVTALGEDPDPEDIGQFCGDGLTFVGLIGIADTPRPEAAALLADLDRWQIPVRLITGDHPVTATAIARELGLPISADQVISGAEWDALSRKGQEVAVAERVVFARMSPENKVQIVQTLERTGKVSAMVGDGANDAAAIRAATVGIAVVAHGSEAASTAADVVLLDGRIHTLLDALDEGRELWQRVQAAVGVLLGGNAGEVAFAIIGSALTGRSPLNARQLLLVNMLTDALPATALAVSELNDSAAATARGPDPDALWRAVAVRGVTTASAAVGAWALASMTGRQQRASTVALVSLVAAQLGQTLLDSHDPLVVATAVGSLAAMGTLISIPGVSQLLGCTPLGPLGWAQALGAATVATAGAAVVPRLLSGLQESADKPTQFMVPVPRQPDGTPTSDGHSAPRLRLVHNGDTGSRRGTAAARSSGDPSPPGGS</sequence>
<evidence type="ECO:0000259" key="11">
    <source>
        <dbReference type="Pfam" id="PF00122"/>
    </source>
</evidence>
<dbReference type="Proteomes" id="UP000465305">
    <property type="component" value="Unassembled WGS sequence"/>
</dbReference>
<dbReference type="InterPro" id="IPR008250">
    <property type="entry name" value="ATPase_P-typ_transduc_dom_A_sf"/>
</dbReference>
<keyword evidence="4" id="KW-0479">Metal-binding</keyword>
<evidence type="ECO:0000256" key="3">
    <source>
        <dbReference type="ARBA" id="ARBA00022692"/>
    </source>
</evidence>
<dbReference type="SFLD" id="SFLDF00027">
    <property type="entry name" value="p-type_atpase"/>
    <property type="match status" value="1"/>
</dbReference>
<dbReference type="Gene3D" id="1.20.1110.10">
    <property type="entry name" value="Calcium-transporting ATPase, transmembrane domain"/>
    <property type="match status" value="2"/>
</dbReference>
<dbReference type="InterPro" id="IPR059000">
    <property type="entry name" value="ATPase_P-type_domA"/>
</dbReference>
<keyword evidence="2" id="KW-1003">Cell membrane</keyword>
<dbReference type="PRINTS" id="PR00119">
    <property type="entry name" value="CATATPASE"/>
</dbReference>
<dbReference type="InterPro" id="IPR036412">
    <property type="entry name" value="HAD-like_sf"/>
</dbReference>
<dbReference type="SFLD" id="SFLDG00002">
    <property type="entry name" value="C1.7:_P-type_atpase_like"/>
    <property type="match status" value="1"/>
</dbReference>
<dbReference type="Gene3D" id="3.40.1110.10">
    <property type="entry name" value="Calcium-transporting ATPase, cytoplasmic domain N"/>
    <property type="match status" value="2"/>
</dbReference>
<name>A0A7I9YG88_MYCAL</name>
<dbReference type="PANTHER" id="PTHR24093:SF513">
    <property type="entry name" value="CATION-TRANSPORTING ATPASE I-RELATED"/>
    <property type="match status" value="1"/>
</dbReference>
<gene>
    <name evidence="13" type="primary">ctpH_3</name>
    <name evidence="13" type="ORF">MALGJ_43660</name>
</gene>
<dbReference type="GO" id="GO:0005388">
    <property type="term" value="F:P-type calcium transporter activity"/>
    <property type="evidence" value="ECO:0007669"/>
    <property type="project" value="TreeGrafter"/>
</dbReference>
<dbReference type="GO" id="GO:0005886">
    <property type="term" value="C:plasma membrane"/>
    <property type="evidence" value="ECO:0007669"/>
    <property type="project" value="UniProtKB-SubCell"/>
</dbReference>
<dbReference type="InterPro" id="IPR044492">
    <property type="entry name" value="P_typ_ATPase_HD_dom"/>
</dbReference>
<dbReference type="SFLD" id="SFLDS00003">
    <property type="entry name" value="Haloacid_Dehalogenase"/>
    <property type="match status" value="1"/>
</dbReference>
<dbReference type="Pfam" id="PF00689">
    <property type="entry name" value="Cation_ATPase_C"/>
    <property type="match status" value="1"/>
</dbReference>
<dbReference type="PRINTS" id="PR00120">
    <property type="entry name" value="HATPASE"/>
</dbReference>
<evidence type="ECO:0000256" key="8">
    <source>
        <dbReference type="ARBA" id="ARBA00023136"/>
    </source>
</evidence>
<evidence type="ECO:0000256" key="6">
    <source>
        <dbReference type="ARBA" id="ARBA00022967"/>
    </source>
</evidence>
<evidence type="ECO:0000256" key="10">
    <source>
        <dbReference type="SAM" id="MobiDB-lite"/>
    </source>
</evidence>
<feature type="region of interest" description="Disordered" evidence="10">
    <location>
        <begin position="282"/>
        <end position="301"/>
    </location>
</feature>
<evidence type="ECO:0000256" key="4">
    <source>
        <dbReference type="ARBA" id="ARBA00022723"/>
    </source>
</evidence>
<dbReference type="NCBIfam" id="TIGR01494">
    <property type="entry name" value="ATPase_P-type"/>
    <property type="match status" value="2"/>
</dbReference>
<dbReference type="Pfam" id="PF00122">
    <property type="entry name" value="E1-E2_ATPase"/>
    <property type="match status" value="1"/>
</dbReference>
<feature type="domain" description="Cation-transporting P-type ATPase C-terminal" evidence="12">
    <location>
        <begin position="1295"/>
        <end position="1440"/>
    </location>
</feature>
<reference evidence="13 14" key="1">
    <citation type="journal article" date="2019" name="Emerg. Microbes Infect.">
        <title>Comprehensive subspecies identification of 175 nontuberculous mycobacteria species based on 7547 genomic profiles.</title>
        <authorList>
            <person name="Matsumoto Y."/>
            <person name="Kinjo T."/>
            <person name="Motooka D."/>
            <person name="Nabeya D."/>
            <person name="Jung N."/>
            <person name="Uechi K."/>
            <person name="Horii T."/>
            <person name="Iida T."/>
            <person name="Fujita J."/>
            <person name="Nakamura S."/>
        </authorList>
    </citation>
    <scope>NUCLEOTIDE SEQUENCE [LARGE SCALE GENOMIC DNA]</scope>
    <source>
        <strain evidence="13 14">JCM 30723</strain>
    </source>
</reference>
<feature type="region of interest" description="Disordered" evidence="10">
    <location>
        <begin position="1459"/>
        <end position="1513"/>
    </location>
</feature>
<dbReference type="PANTHER" id="PTHR24093">
    <property type="entry name" value="CATION TRANSPORTING ATPASE"/>
    <property type="match status" value="1"/>
</dbReference>
<feature type="compositionally biased region" description="Pro residues" evidence="10">
    <location>
        <begin position="287"/>
        <end position="300"/>
    </location>
</feature>
<evidence type="ECO:0000256" key="5">
    <source>
        <dbReference type="ARBA" id="ARBA00022842"/>
    </source>
</evidence>
<dbReference type="Gene3D" id="3.40.50.1000">
    <property type="entry name" value="HAD superfamily/HAD-like"/>
    <property type="match status" value="2"/>
</dbReference>
<protein>
    <submittedName>
        <fullName evidence="13">Haloacid dehalogenase</fullName>
    </submittedName>
</protein>
<dbReference type="Pfam" id="PF00702">
    <property type="entry name" value="Hydrolase"/>
    <property type="match status" value="1"/>
</dbReference>